<dbReference type="EMBL" id="CP019236">
    <property type="protein sequence ID" value="APW37884.1"/>
    <property type="molecule type" value="Genomic_DNA"/>
</dbReference>
<evidence type="ECO:0000256" key="1">
    <source>
        <dbReference type="SAM" id="MobiDB-lite"/>
    </source>
</evidence>
<sequence length="185" mass="20819">MKLSRYFADHSPAYDAEINDLLSDSEGKNVLEKRLREKRGQIDFLVMMMDDSPEMLAVVFHQGFRFTSPRAMDELAGMEPDRFPSWKKLSAAATLVPWAQTLAERVLQEEGGERFMAIAAVLEYLHSRVDASGAAEAQDDEDEDQRDEDADGEDGDEGDEGESLPRNLEEAGADWLAEQGFERKE</sequence>
<organism evidence="2 3">
    <name type="scientific">Rhodoferax koreensis</name>
    <dbReference type="NCBI Taxonomy" id="1842727"/>
    <lineage>
        <taxon>Bacteria</taxon>
        <taxon>Pseudomonadati</taxon>
        <taxon>Pseudomonadota</taxon>
        <taxon>Betaproteobacteria</taxon>
        <taxon>Burkholderiales</taxon>
        <taxon>Comamonadaceae</taxon>
        <taxon>Rhodoferax</taxon>
    </lineage>
</organism>
<keyword evidence="3" id="KW-1185">Reference proteome</keyword>
<reference evidence="2 3" key="1">
    <citation type="submission" date="2017-01" db="EMBL/GenBank/DDBJ databases">
        <authorList>
            <person name="Mah S.A."/>
            <person name="Swanson W.J."/>
            <person name="Moy G.W."/>
            <person name="Vacquier V.D."/>
        </authorList>
    </citation>
    <scope>NUCLEOTIDE SEQUENCE [LARGE SCALE GENOMIC DNA]</scope>
    <source>
        <strain evidence="2 3">DCY110</strain>
    </source>
</reference>
<feature type="compositionally biased region" description="Acidic residues" evidence="1">
    <location>
        <begin position="137"/>
        <end position="162"/>
    </location>
</feature>
<evidence type="ECO:0000313" key="2">
    <source>
        <dbReference type="EMBL" id="APW37884.1"/>
    </source>
</evidence>
<feature type="region of interest" description="Disordered" evidence="1">
    <location>
        <begin position="131"/>
        <end position="185"/>
    </location>
</feature>
<name>A0A1P8JVW2_9BURK</name>
<dbReference type="OrthoDB" id="9179699at2"/>
<dbReference type="Proteomes" id="UP000186609">
    <property type="component" value="Chromosome"/>
</dbReference>
<evidence type="ECO:0000313" key="3">
    <source>
        <dbReference type="Proteomes" id="UP000186609"/>
    </source>
</evidence>
<protein>
    <submittedName>
        <fullName evidence="2">Uncharacterized protein</fullName>
    </submittedName>
</protein>
<proteinExistence type="predicted"/>
<dbReference type="AlphaFoldDB" id="A0A1P8JVW2"/>
<accession>A0A1P8JVW2</accession>
<gene>
    <name evidence="2" type="ORF">RD110_12310</name>
</gene>
<dbReference type="KEGG" id="rhy:RD110_12310"/>
<dbReference type="RefSeq" id="WP_076199763.1">
    <property type="nucleotide sequence ID" value="NZ_CP019236.1"/>
</dbReference>
<dbReference type="STRING" id="1842727.RD110_12310"/>